<protein>
    <recommendedName>
        <fullName evidence="2">GRF-like zinc ribbon domain-containing protein</fullName>
    </recommendedName>
</protein>
<feature type="compositionally biased region" description="Pro residues" evidence="1">
    <location>
        <begin position="74"/>
        <end position="86"/>
    </location>
</feature>
<keyword evidence="4" id="KW-1185">Reference proteome</keyword>
<dbReference type="InterPro" id="IPR056444">
    <property type="entry name" value="Zn_ribbon_GRF_2"/>
</dbReference>
<dbReference type="AlphaFoldDB" id="A0A8E2ELK8"/>
<feature type="domain" description="GRF-like zinc ribbon" evidence="2">
    <location>
        <begin position="97"/>
        <end position="152"/>
    </location>
</feature>
<gene>
    <name evidence="3" type="ORF">K432DRAFT_187437</name>
</gene>
<feature type="region of interest" description="Disordered" evidence="1">
    <location>
        <begin position="65"/>
        <end position="87"/>
    </location>
</feature>
<dbReference type="EMBL" id="KV744810">
    <property type="protein sequence ID" value="OCK86051.1"/>
    <property type="molecule type" value="Genomic_DNA"/>
</dbReference>
<dbReference type="Pfam" id="PF23549">
    <property type="entry name" value="Zn_ribbon_GRF_2"/>
    <property type="match status" value="1"/>
</dbReference>
<evidence type="ECO:0000259" key="2">
    <source>
        <dbReference type="Pfam" id="PF23549"/>
    </source>
</evidence>
<reference evidence="3 4" key="1">
    <citation type="journal article" date="2016" name="Nat. Commun.">
        <title>Ectomycorrhizal ecology is imprinted in the genome of the dominant symbiotic fungus Cenococcum geophilum.</title>
        <authorList>
            <consortium name="DOE Joint Genome Institute"/>
            <person name="Peter M."/>
            <person name="Kohler A."/>
            <person name="Ohm R.A."/>
            <person name="Kuo A."/>
            <person name="Krutzmann J."/>
            <person name="Morin E."/>
            <person name="Arend M."/>
            <person name="Barry K.W."/>
            <person name="Binder M."/>
            <person name="Choi C."/>
            <person name="Clum A."/>
            <person name="Copeland A."/>
            <person name="Grisel N."/>
            <person name="Haridas S."/>
            <person name="Kipfer T."/>
            <person name="LaButti K."/>
            <person name="Lindquist E."/>
            <person name="Lipzen A."/>
            <person name="Maire R."/>
            <person name="Meier B."/>
            <person name="Mihaltcheva S."/>
            <person name="Molinier V."/>
            <person name="Murat C."/>
            <person name="Poggeler S."/>
            <person name="Quandt C.A."/>
            <person name="Sperisen C."/>
            <person name="Tritt A."/>
            <person name="Tisserant E."/>
            <person name="Crous P.W."/>
            <person name="Henrissat B."/>
            <person name="Nehls U."/>
            <person name="Egli S."/>
            <person name="Spatafora J.W."/>
            <person name="Grigoriev I.V."/>
            <person name="Martin F.M."/>
        </authorList>
    </citation>
    <scope>NUCLEOTIDE SEQUENCE [LARGE SCALE GENOMIC DNA]</scope>
    <source>
        <strain evidence="3 4">CBS 459.81</strain>
    </source>
</reference>
<name>A0A8E2ELK8_9PEZI</name>
<proteinExistence type="predicted"/>
<evidence type="ECO:0000256" key="1">
    <source>
        <dbReference type="SAM" id="MobiDB-lite"/>
    </source>
</evidence>
<evidence type="ECO:0000313" key="4">
    <source>
        <dbReference type="Proteomes" id="UP000250266"/>
    </source>
</evidence>
<dbReference type="Proteomes" id="UP000250266">
    <property type="component" value="Unassembled WGS sequence"/>
</dbReference>
<sequence>MALATSTKMIEVYPSGKKCDHLSPSLTRLDDILAAMTIDDPLPSPTTTAPSPSVRSIYSPRIEKLSTSPTTAPSSPPSSPPSPLPGLLPHFPLSTIPTCRVCHSPGRRRIVTPENQNGNAGRPYYTCKPCKDRNRSFASKYKVGWICWDDDRGISSQNPPCTTCRVTSRQDTSRRGKEFYTCATGACNYYKE</sequence>
<organism evidence="3 4">
    <name type="scientific">Lepidopterella palustris CBS 459.81</name>
    <dbReference type="NCBI Taxonomy" id="1314670"/>
    <lineage>
        <taxon>Eukaryota</taxon>
        <taxon>Fungi</taxon>
        <taxon>Dikarya</taxon>
        <taxon>Ascomycota</taxon>
        <taxon>Pezizomycotina</taxon>
        <taxon>Dothideomycetes</taxon>
        <taxon>Pleosporomycetidae</taxon>
        <taxon>Mytilinidiales</taxon>
        <taxon>Argynnaceae</taxon>
        <taxon>Lepidopterella</taxon>
    </lineage>
</organism>
<accession>A0A8E2ELK8</accession>
<evidence type="ECO:0000313" key="3">
    <source>
        <dbReference type="EMBL" id="OCK86051.1"/>
    </source>
</evidence>
<dbReference type="OrthoDB" id="4469945at2759"/>